<dbReference type="Pfam" id="PF02893">
    <property type="entry name" value="GRAM"/>
    <property type="match status" value="1"/>
</dbReference>
<dbReference type="InParanoid" id="A0A672T682"/>
<organism evidence="2 3">
    <name type="scientific">Sinocyclocheilus grahami</name>
    <name type="common">Dianchi golden-line fish</name>
    <name type="synonym">Barbus grahami</name>
    <dbReference type="NCBI Taxonomy" id="75366"/>
    <lineage>
        <taxon>Eukaryota</taxon>
        <taxon>Metazoa</taxon>
        <taxon>Chordata</taxon>
        <taxon>Craniata</taxon>
        <taxon>Vertebrata</taxon>
        <taxon>Euteleostomi</taxon>
        <taxon>Actinopterygii</taxon>
        <taxon>Neopterygii</taxon>
        <taxon>Teleostei</taxon>
        <taxon>Ostariophysi</taxon>
        <taxon>Cypriniformes</taxon>
        <taxon>Cyprinidae</taxon>
        <taxon>Cyprininae</taxon>
        <taxon>Sinocyclocheilus</taxon>
    </lineage>
</organism>
<dbReference type="InterPro" id="IPR004182">
    <property type="entry name" value="GRAM"/>
</dbReference>
<dbReference type="SMART" id="SM00568">
    <property type="entry name" value="GRAM"/>
    <property type="match status" value="1"/>
</dbReference>
<dbReference type="Gene3D" id="2.30.29.30">
    <property type="entry name" value="Pleckstrin-homology domain (PH domain)/Phosphotyrosine-binding domain (PTB)"/>
    <property type="match status" value="1"/>
</dbReference>
<accession>A0A672T682</accession>
<reference evidence="2" key="1">
    <citation type="submission" date="2025-08" db="UniProtKB">
        <authorList>
            <consortium name="Ensembl"/>
        </authorList>
    </citation>
    <scope>IDENTIFICATION</scope>
</reference>
<proteinExistence type="predicted"/>
<name>A0A672T682_SINGR</name>
<protein>
    <recommendedName>
        <fullName evidence="1">GRAM domain-containing protein</fullName>
    </recommendedName>
</protein>
<reference evidence="2" key="2">
    <citation type="submission" date="2025-09" db="UniProtKB">
        <authorList>
            <consortium name="Ensembl"/>
        </authorList>
    </citation>
    <scope>IDENTIFICATION</scope>
</reference>
<evidence type="ECO:0000313" key="2">
    <source>
        <dbReference type="Ensembl" id="ENSSGRP00000110234.1"/>
    </source>
</evidence>
<feature type="domain" description="GRAM" evidence="1">
    <location>
        <begin position="84"/>
        <end position="152"/>
    </location>
</feature>
<evidence type="ECO:0000313" key="3">
    <source>
        <dbReference type="Proteomes" id="UP000472262"/>
    </source>
</evidence>
<dbReference type="AlphaFoldDB" id="A0A672T682"/>
<dbReference type="Ensembl" id="ENSSGRT00000117110.1">
    <property type="protein sequence ID" value="ENSSGRP00000110234.1"/>
    <property type="gene ID" value="ENSSGRG00000054244.1"/>
</dbReference>
<evidence type="ECO:0000259" key="1">
    <source>
        <dbReference type="SMART" id="SM00568"/>
    </source>
</evidence>
<keyword evidence="3" id="KW-1185">Reference proteome</keyword>
<dbReference type="OMA" id="DHVEWCK"/>
<dbReference type="InterPro" id="IPR011993">
    <property type="entry name" value="PH-like_dom_sf"/>
</dbReference>
<dbReference type="SUPFAM" id="SSF50729">
    <property type="entry name" value="PH domain-like"/>
    <property type="match status" value="1"/>
</dbReference>
<sequence length="194" mass="21684">MQKINKTGRGQKPFHGTVYSLTLSNYSPTGDHVEWCKQLIAATMSSQISGPISSEMISREYKEHVNAYPEYLFLNQKIEGNKQAQMEEAPRVPGETIKAIVKDVMYICPFSGVVRGTLTITDYKLFFKSLVRDPAFVLDVNLGAISRLESIAVQSHGENTQGLEIVCKAKDTSVLFHSPLPLPLPIFTSHTFKY</sequence>
<dbReference type="Proteomes" id="UP000472262">
    <property type="component" value="Unassembled WGS sequence"/>
</dbReference>